<dbReference type="EMBL" id="MN033212">
    <property type="protein sequence ID" value="QDH87209.1"/>
    <property type="molecule type" value="Genomic_RNA"/>
</dbReference>
<organism evidence="1">
    <name type="scientific">Leviviridae sp</name>
    <dbReference type="NCBI Taxonomy" id="2027243"/>
    <lineage>
        <taxon>Viruses</taxon>
        <taxon>Riboviria</taxon>
        <taxon>Orthornavirae</taxon>
        <taxon>Lenarviricota</taxon>
        <taxon>Leviviricetes</taxon>
        <taxon>Norzivirales</taxon>
        <taxon>Fiersviridae</taxon>
    </lineage>
</organism>
<proteinExistence type="predicted"/>
<accession>A0A514D0S1</accession>
<gene>
    <name evidence="1" type="ORF">H2RhizoLitter491002_000003</name>
</gene>
<reference evidence="1" key="1">
    <citation type="submission" date="2019-05" db="EMBL/GenBank/DDBJ databases">
        <title>Metatranscriptomic reconstruction reveals RNA viruses with the potential to shape carbon cycling in soil.</title>
        <authorList>
            <person name="Starr E.P."/>
            <person name="Nuccio E."/>
            <person name="Pett-Ridge J."/>
            <person name="Banfield J.F."/>
            <person name="Firestone M.K."/>
        </authorList>
    </citation>
    <scope>NUCLEOTIDE SEQUENCE</scope>
    <source>
        <strain evidence="1">H2_Rhizo_Litter_49_scaffold_1002</strain>
    </source>
</reference>
<evidence type="ECO:0000313" key="1">
    <source>
        <dbReference type="EMBL" id="QDH87209.1"/>
    </source>
</evidence>
<protein>
    <submittedName>
        <fullName evidence="1">Uncharacterized protein</fullName>
    </submittedName>
</protein>
<sequence>MSLPFGFTRSVGPYRSYSLRGGNVSLVTKQLGGNPRRKAVQCTVDHTGIFPLPYGKRSRFAAWLTPSGARTLTMGLATSRTDWQTNT</sequence>
<name>A0A514D0S1_9VIRU</name>